<accession>A0A7W5FH16</accession>
<dbReference type="RefSeq" id="WP_183223693.1">
    <property type="nucleotide sequence ID" value="NZ_BMPW01000014.1"/>
</dbReference>
<organism evidence="1 2">
    <name type="scientific">Actinoplanes campanulatus</name>
    <dbReference type="NCBI Taxonomy" id="113559"/>
    <lineage>
        <taxon>Bacteria</taxon>
        <taxon>Bacillati</taxon>
        <taxon>Actinomycetota</taxon>
        <taxon>Actinomycetes</taxon>
        <taxon>Micromonosporales</taxon>
        <taxon>Micromonosporaceae</taxon>
        <taxon>Actinoplanes</taxon>
    </lineage>
</organism>
<dbReference type="Proteomes" id="UP000590749">
    <property type="component" value="Unassembled WGS sequence"/>
</dbReference>
<dbReference type="Gene3D" id="1.25.40.10">
    <property type="entry name" value="Tetratricopeptide repeat domain"/>
    <property type="match status" value="2"/>
</dbReference>
<dbReference type="InterPro" id="IPR011717">
    <property type="entry name" value="TPR-4"/>
</dbReference>
<gene>
    <name evidence="1" type="ORF">FHR83_005707</name>
</gene>
<protein>
    <submittedName>
        <fullName evidence="1">Tetratricopeptide (TPR) repeat protein</fullName>
    </submittedName>
</protein>
<dbReference type="Pfam" id="PF13432">
    <property type="entry name" value="TPR_16"/>
    <property type="match status" value="1"/>
</dbReference>
<dbReference type="AlphaFoldDB" id="A0A7W5FH16"/>
<name>A0A7W5FH16_9ACTN</name>
<dbReference type="EMBL" id="JACHXF010000013">
    <property type="protein sequence ID" value="MBB3098022.1"/>
    <property type="molecule type" value="Genomic_DNA"/>
</dbReference>
<comment type="caution">
    <text evidence="1">The sequence shown here is derived from an EMBL/GenBank/DDBJ whole genome shotgun (WGS) entry which is preliminary data.</text>
</comment>
<reference evidence="1 2" key="1">
    <citation type="submission" date="2020-08" db="EMBL/GenBank/DDBJ databases">
        <title>Genomic Encyclopedia of Type Strains, Phase III (KMG-III): the genomes of soil and plant-associated and newly described type strains.</title>
        <authorList>
            <person name="Whitman W."/>
        </authorList>
    </citation>
    <scope>NUCLEOTIDE SEQUENCE [LARGE SCALE GENOMIC DNA]</scope>
    <source>
        <strain evidence="1 2">CECT 3287</strain>
    </source>
</reference>
<keyword evidence="2" id="KW-1185">Reference proteome</keyword>
<dbReference type="SUPFAM" id="SSF48452">
    <property type="entry name" value="TPR-like"/>
    <property type="match status" value="1"/>
</dbReference>
<proteinExistence type="predicted"/>
<dbReference type="InterPro" id="IPR011990">
    <property type="entry name" value="TPR-like_helical_dom_sf"/>
</dbReference>
<dbReference type="Pfam" id="PF07721">
    <property type="entry name" value="TPR_4"/>
    <property type="match status" value="2"/>
</dbReference>
<evidence type="ECO:0000313" key="2">
    <source>
        <dbReference type="Proteomes" id="UP000590749"/>
    </source>
</evidence>
<sequence length="435" mass="46908">MDASSLSVPPRLASTLADHGFLGELRREAAAGDFHCADALAARVDVGEALELYRPFAETGRWEPNARIADRLAGSGDIDAAIAVIRPFVETGEPAAMDRLVTLLADNGRVDEAIAVVRRSPESAPVARVATSLAGLGRIGEAIELLLPRVAEGKHVRTLVEITADGGWDERVIAALSPLGVPGPLAGVLHRQGRTDEAIAVLRAAYSDGQVYHAGLIEMLADLLFEHDPDGLREFIAGDGDVFAARRLAVHLEEQGRVDEAAEILRQQDEVWLLSEVLVRNGRVDEAIEVLYPGGARGADHLPVLCGLLADRGRFDEALSIVDALLESTGGTGHDLIGQRLAMLSAHGRRAQAIAEAPLDDWFARGWVAELMVEEGRLDDAVELLWPYRKDEGEGLALACLMVRQGRAEEAIAVARARECPEPPRYDPRFSEPPF</sequence>
<dbReference type="GO" id="GO:0042802">
    <property type="term" value="F:identical protein binding"/>
    <property type="evidence" value="ECO:0007669"/>
    <property type="project" value="InterPro"/>
</dbReference>
<evidence type="ECO:0000313" key="1">
    <source>
        <dbReference type="EMBL" id="MBB3098022.1"/>
    </source>
</evidence>